<sequence>METNLPIVTVVIATYNSMKMLPRTLDAIFSQNYPKDKLEILLVDGGSTDNTIQYGKERGCKVEHNPRTEPVFAKFVGFNEAKGELLVYLDHDEVYSHSNCLRDQVDCIREYGVKTVISAGYLNPKEEHFINDYINEYGDPFSLFIYRISKSPEVFINDLREKYEVSLENDRYCSVDFGESKPLPLIELLAMGTMIDRTFFSEKFPNVVSVPENLPHLFYYLMSIETKIGICKDHSLYHYSSESIDKYLRKISWRVRNNIHHTDDVGAAGYLMREKMMAKRSGKFGTVKKYLFIPYSILVFPALLDSIYLISHRKKKAFLFHSPLCFYTASQILYHMGLKLLGKKPHLRSYDGKKEIKND</sequence>
<evidence type="ECO:0000313" key="4">
    <source>
        <dbReference type="Proteomes" id="UP000011223"/>
    </source>
</evidence>
<dbReference type="CDD" id="cd00761">
    <property type="entry name" value="Glyco_tranf_GTA_type"/>
    <property type="match status" value="1"/>
</dbReference>
<comment type="caution">
    <text evidence="3">The sequence shown here is derived from an EMBL/GenBank/DDBJ whole genome shotgun (WGS) entry which is preliminary data.</text>
</comment>
<dbReference type="GO" id="GO:0016758">
    <property type="term" value="F:hexosyltransferase activity"/>
    <property type="evidence" value="ECO:0007669"/>
    <property type="project" value="UniProtKB-ARBA"/>
</dbReference>
<keyword evidence="1" id="KW-1133">Transmembrane helix</keyword>
<dbReference type="SUPFAM" id="SSF53448">
    <property type="entry name" value="Nucleotide-diphospho-sugar transferases"/>
    <property type="match status" value="1"/>
</dbReference>
<name>R1IHB3_9GAMM</name>
<keyword evidence="1" id="KW-0812">Transmembrane</keyword>
<keyword evidence="3" id="KW-0808">Transferase</keyword>
<dbReference type="RefSeq" id="WP_002537766.1">
    <property type="nucleotide sequence ID" value="NZ_ANFM02000014.1"/>
</dbReference>
<dbReference type="AlphaFoldDB" id="R1IHB3"/>
<feature type="transmembrane region" description="Helical" evidence="1">
    <location>
        <begin position="290"/>
        <end position="311"/>
    </location>
</feature>
<evidence type="ECO:0000256" key="1">
    <source>
        <dbReference type="SAM" id="Phobius"/>
    </source>
</evidence>
<reference evidence="3 4" key="1">
    <citation type="journal article" date="2014" name="PLoS ONE">
        <title>Grimontia indica AK16(T), sp. nov., Isolated from a Seawater Sample Reports the Presence of Pathogenic Genes Similar to Vibrio Genus.</title>
        <authorList>
            <person name="Singh A."/>
            <person name="Vaidya B."/>
            <person name="Khatri I."/>
            <person name="Srinivas T.N."/>
            <person name="Subramanian S."/>
            <person name="Korpole S."/>
            <person name="Pinnaka A.K."/>
        </authorList>
    </citation>
    <scope>NUCLEOTIDE SEQUENCE [LARGE SCALE GENOMIC DNA]</scope>
    <source>
        <strain evidence="3 4">AK16</strain>
    </source>
</reference>
<dbReference type="Gene3D" id="3.90.550.10">
    <property type="entry name" value="Spore Coat Polysaccharide Biosynthesis Protein SpsA, Chain A"/>
    <property type="match status" value="1"/>
</dbReference>
<dbReference type="Proteomes" id="UP000011223">
    <property type="component" value="Unassembled WGS sequence"/>
</dbReference>
<dbReference type="Pfam" id="PF00535">
    <property type="entry name" value="Glycos_transf_2"/>
    <property type="match status" value="1"/>
</dbReference>
<evidence type="ECO:0000259" key="2">
    <source>
        <dbReference type="Pfam" id="PF00535"/>
    </source>
</evidence>
<feature type="domain" description="Glycosyltransferase 2-like" evidence="2">
    <location>
        <begin position="9"/>
        <end position="136"/>
    </location>
</feature>
<keyword evidence="4" id="KW-1185">Reference proteome</keyword>
<dbReference type="eggNOG" id="COG0463">
    <property type="taxonomic scope" value="Bacteria"/>
</dbReference>
<gene>
    <name evidence="3" type="ORF">D515_00686</name>
</gene>
<protein>
    <submittedName>
        <fullName evidence="3">Glycosyl transferase</fullName>
    </submittedName>
</protein>
<keyword evidence="1" id="KW-0472">Membrane</keyword>
<dbReference type="InterPro" id="IPR001173">
    <property type="entry name" value="Glyco_trans_2-like"/>
</dbReference>
<evidence type="ECO:0000313" key="3">
    <source>
        <dbReference type="EMBL" id="EOD80116.1"/>
    </source>
</evidence>
<dbReference type="InterPro" id="IPR029044">
    <property type="entry name" value="Nucleotide-diphossugar_trans"/>
</dbReference>
<accession>R1IHB3</accession>
<dbReference type="PANTHER" id="PTHR22916">
    <property type="entry name" value="GLYCOSYLTRANSFERASE"/>
    <property type="match status" value="1"/>
</dbReference>
<organism evidence="3 4">
    <name type="scientific">Grimontia indica</name>
    <dbReference type="NCBI Taxonomy" id="1056512"/>
    <lineage>
        <taxon>Bacteria</taxon>
        <taxon>Pseudomonadati</taxon>
        <taxon>Pseudomonadota</taxon>
        <taxon>Gammaproteobacteria</taxon>
        <taxon>Vibrionales</taxon>
        <taxon>Vibrionaceae</taxon>
        <taxon>Grimontia</taxon>
    </lineage>
</organism>
<proteinExistence type="predicted"/>
<dbReference type="EMBL" id="ANFM02000014">
    <property type="protein sequence ID" value="EOD80116.1"/>
    <property type="molecule type" value="Genomic_DNA"/>
</dbReference>